<evidence type="ECO:0000256" key="1">
    <source>
        <dbReference type="SAM" id="MobiDB-lite"/>
    </source>
</evidence>
<sequence length="281" mass="31629">MGVAMAQLSSRGVAHVLNIHHSVRNAGTHCTHELRRTQKQLDGALTVLRLSPNPLRGAPGPAEDVTTHRYSTGEPADKLYSTANNGSGGNLLDLEELSDGDFLSNVPFSGDHMDDFSSDLFNSFFDDHLLERPVLNDRPSMLHLELDTNPEFEWSFNQDLSSILVKQEEPDVSQPMEAESSEEQRQDRAALWEHSDLSPEDVKPVSIKDEPREMPQYLSVSSDESLQLPPTPQAVTTATATDRYRRRRRRLRDRDEPPELQPPSRRLLCSPRRTSCRAPGR</sequence>
<keyword evidence="3" id="KW-1185">Reference proteome</keyword>
<reference evidence="3" key="1">
    <citation type="submission" date="2024-04" db="EMBL/GenBank/DDBJ databases">
        <title>Salinicola lusitanus LLJ914,a marine bacterium isolated from the Okinawa Trough.</title>
        <authorList>
            <person name="Li J."/>
        </authorList>
    </citation>
    <scope>NUCLEOTIDE SEQUENCE [LARGE SCALE GENOMIC DNA]</scope>
</reference>
<accession>A0AAW0NBJ3</accession>
<gene>
    <name evidence="2" type="ORF">WMY93_022469</name>
</gene>
<dbReference type="Proteomes" id="UP001460270">
    <property type="component" value="Unassembled WGS sequence"/>
</dbReference>
<evidence type="ECO:0000313" key="3">
    <source>
        <dbReference type="Proteomes" id="UP001460270"/>
    </source>
</evidence>
<dbReference type="EMBL" id="JBBPFD010000016">
    <property type="protein sequence ID" value="KAK7893317.1"/>
    <property type="molecule type" value="Genomic_DNA"/>
</dbReference>
<name>A0AAW0NBJ3_9GOBI</name>
<comment type="caution">
    <text evidence="2">The sequence shown here is derived from an EMBL/GenBank/DDBJ whole genome shotgun (WGS) entry which is preliminary data.</text>
</comment>
<feature type="compositionally biased region" description="Low complexity" evidence="1">
    <location>
        <begin position="262"/>
        <end position="281"/>
    </location>
</feature>
<organism evidence="2 3">
    <name type="scientific">Mugilogobius chulae</name>
    <name type="common">yellowstripe goby</name>
    <dbReference type="NCBI Taxonomy" id="88201"/>
    <lineage>
        <taxon>Eukaryota</taxon>
        <taxon>Metazoa</taxon>
        <taxon>Chordata</taxon>
        <taxon>Craniata</taxon>
        <taxon>Vertebrata</taxon>
        <taxon>Euteleostomi</taxon>
        <taxon>Actinopterygii</taxon>
        <taxon>Neopterygii</taxon>
        <taxon>Teleostei</taxon>
        <taxon>Neoteleostei</taxon>
        <taxon>Acanthomorphata</taxon>
        <taxon>Gobiaria</taxon>
        <taxon>Gobiiformes</taxon>
        <taxon>Gobioidei</taxon>
        <taxon>Gobiidae</taxon>
        <taxon>Gobionellinae</taxon>
        <taxon>Mugilogobius</taxon>
    </lineage>
</organism>
<protein>
    <submittedName>
        <fullName evidence="2">Uncharacterized protein</fullName>
    </submittedName>
</protein>
<evidence type="ECO:0000313" key="2">
    <source>
        <dbReference type="EMBL" id="KAK7893317.1"/>
    </source>
</evidence>
<feature type="compositionally biased region" description="Basic and acidic residues" evidence="1">
    <location>
        <begin position="182"/>
        <end position="213"/>
    </location>
</feature>
<dbReference type="AlphaFoldDB" id="A0AAW0NBJ3"/>
<feature type="region of interest" description="Disordered" evidence="1">
    <location>
        <begin position="168"/>
        <end position="281"/>
    </location>
</feature>
<proteinExistence type="predicted"/>